<evidence type="ECO:0000256" key="1">
    <source>
        <dbReference type="ARBA" id="ARBA00010688"/>
    </source>
</evidence>
<feature type="domain" description="Carbohydrate kinase PfkB" evidence="15">
    <location>
        <begin position="1"/>
        <end position="307"/>
    </location>
</feature>
<dbReference type="RefSeq" id="WP_045987231.1">
    <property type="nucleotide sequence ID" value="NZ_CP063052.1"/>
</dbReference>
<protein>
    <recommendedName>
        <fullName evidence="12">2-dehydro-3-deoxygluconokinase</fullName>
        <ecNumber evidence="11">2.7.1.45</ecNumber>
    </recommendedName>
    <alternativeName>
        <fullName evidence="13">2-keto-3-deoxygluconokinase</fullName>
    </alternativeName>
    <alternativeName>
        <fullName evidence="14">3-deoxy-2-oxo-D-gluconate kinase</fullName>
    </alternativeName>
    <alternativeName>
        <fullName evidence="8">KDG kinase</fullName>
    </alternativeName>
</protein>
<keyword evidence="5" id="KW-0067">ATP-binding</keyword>
<evidence type="ECO:0000256" key="7">
    <source>
        <dbReference type="ARBA" id="ARBA00043951"/>
    </source>
</evidence>
<proteinExistence type="inferred from homology"/>
<comment type="function">
    <text evidence="10">Catalyzes the phosphorylation of 2-keto-3-deoxygluconate (KDG) to produce 2-keto-3-deoxy-6-phosphogluconate (KDPG).</text>
</comment>
<dbReference type="GO" id="GO:0008673">
    <property type="term" value="F:2-dehydro-3-deoxygluconokinase activity"/>
    <property type="evidence" value="ECO:0007669"/>
    <property type="project" value="UniProtKB-EC"/>
</dbReference>
<evidence type="ECO:0000256" key="12">
    <source>
        <dbReference type="ARBA" id="ARBA00067931"/>
    </source>
</evidence>
<evidence type="ECO:0000256" key="5">
    <source>
        <dbReference type="ARBA" id="ARBA00022840"/>
    </source>
</evidence>
<evidence type="ECO:0000256" key="11">
    <source>
        <dbReference type="ARBA" id="ARBA00066369"/>
    </source>
</evidence>
<evidence type="ECO:0000256" key="14">
    <source>
        <dbReference type="ARBA" id="ARBA00080545"/>
    </source>
</evidence>
<evidence type="ECO:0000313" key="16">
    <source>
        <dbReference type="EMBL" id="KJY67624.1"/>
    </source>
</evidence>
<dbReference type="PROSITE" id="PS00584">
    <property type="entry name" value="PFKB_KINASES_2"/>
    <property type="match status" value="1"/>
</dbReference>
<dbReference type="GO" id="GO:0042840">
    <property type="term" value="P:D-glucuronate catabolic process"/>
    <property type="evidence" value="ECO:0007669"/>
    <property type="project" value="TreeGrafter"/>
</dbReference>
<comment type="pathway">
    <text evidence="7">Carbohydrate acid metabolism; 2-dehydro-3-deoxy-D-gluconate degradation; D-glyceraldehyde 3-phosphate and pyruvate from 2-dehydro-3-deoxy-D-gluconate: step 1/2.</text>
</comment>
<comment type="caution">
    <text evidence="16">The sequence shown here is derived from an EMBL/GenBank/DDBJ whole genome shotgun (WGS) entry which is preliminary data.</text>
</comment>
<accession>A0A837G0J1</accession>
<evidence type="ECO:0000256" key="4">
    <source>
        <dbReference type="ARBA" id="ARBA00022777"/>
    </source>
</evidence>
<dbReference type="EMBL" id="JXXR01000026">
    <property type="protein sequence ID" value="KJY67624.1"/>
    <property type="molecule type" value="Genomic_DNA"/>
</dbReference>
<dbReference type="FunFam" id="3.40.1190.20:FF:000011">
    <property type="entry name" value="2-dehydro-3-deoxygluconokinase, putative"/>
    <property type="match status" value="1"/>
</dbReference>
<evidence type="ECO:0000256" key="8">
    <source>
        <dbReference type="ARBA" id="ARBA00044254"/>
    </source>
</evidence>
<keyword evidence="3" id="KW-0547">Nucleotide-binding</keyword>
<dbReference type="PANTHER" id="PTHR43085">
    <property type="entry name" value="HEXOKINASE FAMILY MEMBER"/>
    <property type="match status" value="1"/>
</dbReference>
<keyword evidence="4 16" id="KW-0418">Kinase</keyword>
<evidence type="ECO:0000256" key="2">
    <source>
        <dbReference type="ARBA" id="ARBA00022679"/>
    </source>
</evidence>
<dbReference type="InterPro" id="IPR029056">
    <property type="entry name" value="Ribokinase-like"/>
</dbReference>
<dbReference type="GO" id="GO:0005829">
    <property type="term" value="C:cytosol"/>
    <property type="evidence" value="ECO:0007669"/>
    <property type="project" value="TreeGrafter"/>
</dbReference>
<dbReference type="PANTHER" id="PTHR43085:SF15">
    <property type="entry name" value="2-DEHYDRO-3-DEOXYGLUCONOKINASE"/>
    <property type="match status" value="1"/>
</dbReference>
<evidence type="ECO:0000256" key="3">
    <source>
        <dbReference type="ARBA" id="ARBA00022741"/>
    </source>
</evidence>
<dbReference type="Gene3D" id="3.40.1190.20">
    <property type="match status" value="1"/>
</dbReference>
<keyword evidence="6" id="KW-0119">Carbohydrate metabolism</keyword>
<comment type="catalytic activity">
    <reaction evidence="9">
        <text>2-dehydro-3-deoxy-D-gluconate + ATP = 2-dehydro-3-deoxy-6-phospho-D-gluconate + ADP + H(+)</text>
        <dbReference type="Rhea" id="RHEA:14797"/>
        <dbReference type="ChEBI" id="CHEBI:15378"/>
        <dbReference type="ChEBI" id="CHEBI:30616"/>
        <dbReference type="ChEBI" id="CHEBI:57569"/>
        <dbReference type="ChEBI" id="CHEBI:57990"/>
        <dbReference type="ChEBI" id="CHEBI:456216"/>
        <dbReference type="EC" id="2.7.1.45"/>
    </reaction>
</comment>
<dbReference type="EC" id="2.7.1.45" evidence="11"/>
<dbReference type="InterPro" id="IPR011611">
    <property type="entry name" value="PfkB_dom"/>
</dbReference>
<name>A0A837G0J1_9VIBR</name>
<dbReference type="SUPFAM" id="SSF53613">
    <property type="entry name" value="Ribokinase-like"/>
    <property type="match status" value="1"/>
</dbReference>
<evidence type="ECO:0000259" key="15">
    <source>
        <dbReference type="Pfam" id="PF00294"/>
    </source>
</evidence>
<dbReference type="GO" id="GO:0019698">
    <property type="term" value="P:D-galacturonate catabolic process"/>
    <property type="evidence" value="ECO:0007669"/>
    <property type="project" value="TreeGrafter"/>
</dbReference>
<evidence type="ECO:0000256" key="9">
    <source>
        <dbReference type="ARBA" id="ARBA00050729"/>
    </source>
</evidence>
<keyword evidence="2" id="KW-0808">Transferase</keyword>
<evidence type="ECO:0000256" key="6">
    <source>
        <dbReference type="ARBA" id="ARBA00023277"/>
    </source>
</evidence>
<dbReference type="AlphaFoldDB" id="A0A837G0J1"/>
<evidence type="ECO:0000256" key="13">
    <source>
        <dbReference type="ARBA" id="ARBA00075711"/>
    </source>
</evidence>
<dbReference type="GO" id="GO:0006974">
    <property type="term" value="P:DNA damage response"/>
    <property type="evidence" value="ECO:0007669"/>
    <property type="project" value="TreeGrafter"/>
</dbReference>
<reference evidence="16" key="1">
    <citation type="journal article" date="2015" name="BMC Genomics">
        <title>Genome mining reveals unlocked bioactive potential of marine Gram-negative bacteria.</title>
        <authorList>
            <person name="Machado H."/>
            <person name="Sonnenschein E.C."/>
            <person name="Melchiorsen J."/>
            <person name="Gram L."/>
        </authorList>
    </citation>
    <scope>NUCLEOTIDE SEQUENCE</scope>
    <source>
        <strain evidence="16">S2052</strain>
    </source>
</reference>
<organism evidence="16">
    <name type="scientific">Vibrio coralliilyticus</name>
    <dbReference type="NCBI Taxonomy" id="190893"/>
    <lineage>
        <taxon>Bacteria</taxon>
        <taxon>Pseudomonadati</taxon>
        <taxon>Pseudomonadota</taxon>
        <taxon>Gammaproteobacteria</taxon>
        <taxon>Vibrionales</taxon>
        <taxon>Vibrionaceae</taxon>
        <taxon>Vibrio</taxon>
    </lineage>
</organism>
<dbReference type="GO" id="GO:0005524">
    <property type="term" value="F:ATP binding"/>
    <property type="evidence" value="ECO:0007669"/>
    <property type="project" value="UniProtKB-KW"/>
</dbReference>
<gene>
    <name evidence="16" type="ORF">TW71_21730</name>
</gene>
<sequence>MKHIAIIGECMIELNGSPFGNMQQAYGGDTINTAIYLNRAQRAFASGESAKVSYVTAVGTDSISQGMVDAWKKEGINTEYVLTCENKTPGLYLIQLDEEGERTFMYWRNDSAARWLIQHPHFESIASQLVDVDMVYISGITLAILPEQDRHKLLCLLKELKVKGVELCFDSNFRPALWPNDQNQSVMTAYNAMYSITDTAIVTYEDEQALWGDKNSEETMMRLKDQGIKNVVVKLGSEGCLLSQNGKKTQSIATTPVKNVVDTTSAGDSFNGAFLAAYLNGSKLEQACKMGNKLASIVIQYRGAIIDPKHTQLALI</sequence>
<dbReference type="InterPro" id="IPR002173">
    <property type="entry name" value="Carboh/pur_kinase_PfkB_CS"/>
</dbReference>
<dbReference type="Pfam" id="PF00294">
    <property type="entry name" value="PfkB"/>
    <property type="match status" value="1"/>
</dbReference>
<evidence type="ECO:0000256" key="10">
    <source>
        <dbReference type="ARBA" id="ARBA00054997"/>
    </source>
</evidence>
<dbReference type="InterPro" id="IPR050306">
    <property type="entry name" value="PfkB_Carbo_kinase"/>
</dbReference>
<comment type="similarity">
    <text evidence="1">Belongs to the carbohydrate kinase PfkB family.</text>
</comment>
<dbReference type="CDD" id="cd01166">
    <property type="entry name" value="KdgK"/>
    <property type="match status" value="1"/>
</dbReference>